<sequence length="162" mass="17838">MATDQARDIFFRDMLRDISGALEDVVGLDEAEGYFAVVGALMGERIWNAYQSERTDPITCADVPDLLVDLKDRIGGTFRIESRSAKSTTFCNGACPFGDRVEGRQSLCMMTSNVFGFIAAEANGYARVDLEKTIAAGDGMCRVTVHFEKEAEGHGREYYAQP</sequence>
<evidence type="ECO:0000259" key="1">
    <source>
        <dbReference type="Pfam" id="PF18546"/>
    </source>
</evidence>
<feature type="domain" description="Metanogen output" evidence="1">
    <location>
        <begin position="39"/>
        <end position="145"/>
    </location>
</feature>
<dbReference type="AlphaFoldDB" id="A0A2T0WRW7"/>
<name>A0A2T0WRW7_9RHOB</name>
<dbReference type="InterPro" id="IPR041359">
    <property type="entry name" value="MetOD1"/>
</dbReference>
<reference evidence="2 3" key="1">
    <citation type="submission" date="2018-03" db="EMBL/GenBank/DDBJ databases">
        <title>Genomic Encyclopedia of Archaeal and Bacterial Type Strains, Phase II (KMG-II): from individual species to whole genera.</title>
        <authorList>
            <person name="Goeker M."/>
        </authorList>
    </citation>
    <scope>NUCLEOTIDE SEQUENCE [LARGE SCALE GENOMIC DNA]</scope>
    <source>
        <strain evidence="2 3">DSM 100212</strain>
    </source>
</reference>
<accession>A0A2T0WRW7</accession>
<gene>
    <name evidence="2" type="ORF">CLV74_106117</name>
</gene>
<comment type="caution">
    <text evidence="2">The sequence shown here is derived from an EMBL/GenBank/DDBJ whole genome shotgun (WGS) entry which is preliminary data.</text>
</comment>
<evidence type="ECO:0000313" key="2">
    <source>
        <dbReference type="EMBL" id="PRY89415.1"/>
    </source>
</evidence>
<dbReference type="Proteomes" id="UP000238392">
    <property type="component" value="Unassembled WGS sequence"/>
</dbReference>
<dbReference type="Pfam" id="PF18546">
    <property type="entry name" value="MetOD1"/>
    <property type="match status" value="1"/>
</dbReference>
<dbReference type="OrthoDB" id="260231at2"/>
<keyword evidence="3" id="KW-1185">Reference proteome</keyword>
<protein>
    <recommendedName>
        <fullName evidence="1">Metanogen output domain-containing protein</fullName>
    </recommendedName>
</protein>
<organism evidence="2 3">
    <name type="scientific">Donghicola tyrosinivorans</name>
    <dbReference type="NCBI Taxonomy" id="1652492"/>
    <lineage>
        <taxon>Bacteria</taxon>
        <taxon>Pseudomonadati</taxon>
        <taxon>Pseudomonadota</taxon>
        <taxon>Alphaproteobacteria</taxon>
        <taxon>Rhodobacterales</taxon>
        <taxon>Roseobacteraceae</taxon>
        <taxon>Donghicola</taxon>
    </lineage>
</organism>
<dbReference type="RefSeq" id="WP_106264500.1">
    <property type="nucleotide sequence ID" value="NZ_PVTQ01000006.1"/>
</dbReference>
<proteinExistence type="predicted"/>
<evidence type="ECO:0000313" key="3">
    <source>
        <dbReference type="Proteomes" id="UP000238392"/>
    </source>
</evidence>
<dbReference type="EMBL" id="PVTQ01000006">
    <property type="protein sequence ID" value="PRY89415.1"/>
    <property type="molecule type" value="Genomic_DNA"/>
</dbReference>